<evidence type="ECO:0000256" key="1">
    <source>
        <dbReference type="ARBA" id="ARBA00022475"/>
    </source>
</evidence>
<proteinExistence type="inferred from homology"/>
<evidence type="ECO:0000256" key="6">
    <source>
        <dbReference type="ARBA" id="ARBA00023316"/>
    </source>
</evidence>
<comment type="function">
    <text evidence="7">Functions as a peptidoglycan terminase that cleaves nascent peptidoglycan strands endolytically to terminate their elongation.</text>
</comment>
<feature type="transmembrane region" description="Helical" evidence="7">
    <location>
        <begin position="21"/>
        <end position="44"/>
    </location>
</feature>
<evidence type="ECO:0000313" key="9">
    <source>
        <dbReference type="Proteomes" id="UP000189677"/>
    </source>
</evidence>
<evidence type="ECO:0000256" key="3">
    <source>
        <dbReference type="ARBA" id="ARBA00022989"/>
    </source>
</evidence>
<accession>A0A1U9R0G7</accession>
<dbReference type="GO" id="GO:0008932">
    <property type="term" value="F:lytic endotransglycosylase activity"/>
    <property type="evidence" value="ECO:0007669"/>
    <property type="project" value="UniProtKB-UniRule"/>
</dbReference>
<keyword evidence="5 7" id="KW-0456">Lyase</keyword>
<keyword evidence="2 7" id="KW-0812">Transmembrane</keyword>
<comment type="subcellular location">
    <subcellularLocation>
        <location evidence="7">Cell membrane</location>
        <topology evidence="7">Single-pass membrane protein</topology>
    </subcellularLocation>
</comment>
<evidence type="ECO:0000256" key="5">
    <source>
        <dbReference type="ARBA" id="ARBA00023239"/>
    </source>
</evidence>
<dbReference type="CDD" id="cd08010">
    <property type="entry name" value="MltG_like"/>
    <property type="match status" value="1"/>
</dbReference>
<dbReference type="Proteomes" id="UP000189677">
    <property type="component" value="Chromosome"/>
</dbReference>
<protein>
    <recommendedName>
        <fullName evidence="7">Endolytic murein transglycosylase</fullName>
        <ecNumber evidence="7">4.2.2.29</ecNumber>
    </recommendedName>
    <alternativeName>
        <fullName evidence="7">Peptidoglycan lytic transglycosylase</fullName>
    </alternativeName>
    <alternativeName>
        <fullName evidence="7">Peptidoglycan polymerization terminase</fullName>
    </alternativeName>
</protein>
<evidence type="ECO:0000313" key="8">
    <source>
        <dbReference type="EMBL" id="AQU69917.1"/>
    </source>
</evidence>
<dbReference type="EMBL" id="CP018047">
    <property type="protein sequence ID" value="AQU69917.1"/>
    <property type="molecule type" value="Genomic_DNA"/>
</dbReference>
<keyword evidence="9" id="KW-1185">Reference proteome</keyword>
<keyword evidence="6 7" id="KW-0961">Cell wall biogenesis/degradation</keyword>
<comment type="similarity">
    <text evidence="7">Belongs to the transglycosylase MltG family.</text>
</comment>
<keyword evidence="3 7" id="KW-1133">Transmembrane helix</keyword>
<dbReference type="GO" id="GO:0005886">
    <property type="term" value="C:plasma membrane"/>
    <property type="evidence" value="ECO:0007669"/>
    <property type="project" value="UniProtKB-SubCell"/>
</dbReference>
<keyword evidence="4 7" id="KW-0472">Membrane</keyword>
<dbReference type="Gene3D" id="3.30.160.60">
    <property type="entry name" value="Classic Zinc Finger"/>
    <property type="match status" value="1"/>
</dbReference>
<dbReference type="GO" id="GO:0009252">
    <property type="term" value="P:peptidoglycan biosynthetic process"/>
    <property type="evidence" value="ECO:0007669"/>
    <property type="project" value="UniProtKB-UniRule"/>
</dbReference>
<dbReference type="InterPro" id="IPR003770">
    <property type="entry name" value="MLTG-like"/>
</dbReference>
<dbReference type="OrthoDB" id="9814591at2"/>
<organism evidence="8 9">
    <name type="scientific">Streptomyces niveus</name>
    <name type="common">Streptomyces spheroides</name>
    <dbReference type="NCBI Taxonomy" id="193462"/>
    <lineage>
        <taxon>Bacteria</taxon>
        <taxon>Bacillati</taxon>
        <taxon>Actinomycetota</taxon>
        <taxon>Actinomycetes</taxon>
        <taxon>Kitasatosporales</taxon>
        <taxon>Streptomycetaceae</taxon>
        <taxon>Streptomyces</taxon>
    </lineage>
</organism>
<reference evidence="8 9" key="1">
    <citation type="submission" date="2016-11" db="EMBL/GenBank/DDBJ databases">
        <title>Complete genome sequence of Streptomyces niveus SCSIO 3406.</title>
        <authorList>
            <person name="Zhu Q."/>
            <person name="Cheng W."/>
            <person name="Song Y."/>
            <person name="Li Q."/>
            <person name="Ju J."/>
        </authorList>
    </citation>
    <scope>NUCLEOTIDE SEQUENCE [LARGE SCALE GENOMIC DNA]</scope>
    <source>
        <strain evidence="8 9">SCSIO 3406</strain>
    </source>
</reference>
<dbReference type="AlphaFoldDB" id="A0A1U9R0G7"/>
<dbReference type="RefSeq" id="WP_078078573.1">
    <property type="nucleotide sequence ID" value="NZ_CP018047.1"/>
</dbReference>
<dbReference type="PANTHER" id="PTHR30518:SF2">
    <property type="entry name" value="ENDOLYTIC MUREIN TRANSGLYCOSYLASE"/>
    <property type="match status" value="1"/>
</dbReference>
<evidence type="ECO:0000256" key="2">
    <source>
        <dbReference type="ARBA" id="ARBA00022692"/>
    </source>
</evidence>
<gene>
    <name evidence="7" type="primary">mltG</name>
    <name evidence="8" type="ORF">BBN63_30755</name>
</gene>
<name>A0A1U9R0G7_STRNV</name>
<dbReference type="KEGG" id="snw:BBN63_30755"/>
<sequence length="284" mass="30712">MKNEPPRRTPEHRPRLTRRGRLVLIVSAAVAVATAVLVPLLLVLSGEPPAEKKRTVSLLVPEGRRATQVYASVDKVLDVSPGTTAKAATAARLELPDDARRNPEGYLFPATYPVEAGATPAGLLGYMVDTARERFAADRVTAGARRNGVSVYQTVTIASILQAEADTPADMGRVSRVVHNRLAKDMPLQMDSTLNYALNRSTLDTTHSETKTASPYNTYEFKGLPPTPIGNPGEEAMNAAINPAKGDWLYFVTVAPGDTRFTADYAEHQRNVEEFNANRSAATG</sequence>
<dbReference type="NCBIfam" id="TIGR00247">
    <property type="entry name" value="endolytic transglycosylase MltG"/>
    <property type="match status" value="1"/>
</dbReference>
<dbReference type="Pfam" id="PF02618">
    <property type="entry name" value="YceG"/>
    <property type="match status" value="1"/>
</dbReference>
<dbReference type="EC" id="4.2.2.29" evidence="7"/>
<feature type="site" description="Important for catalytic activity" evidence="7">
    <location>
        <position position="164"/>
    </location>
</feature>
<evidence type="ECO:0000256" key="4">
    <source>
        <dbReference type="ARBA" id="ARBA00023136"/>
    </source>
</evidence>
<keyword evidence="1 7" id="KW-1003">Cell membrane</keyword>
<dbReference type="GO" id="GO:0071555">
    <property type="term" value="P:cell wall organization"/>
    <property type="evidence" value="ECO:0007669"/>
    <property type="project" value="UniProtKB-KW"/>
</dbReference>
<dbReference type="PANTHER" id="PTHR30518">
    <property type="entry name" value="ENDOLYTIC MUREIN TRANSGLYCOSYLASE"/>
    <property type="match status" value="1"/>
</dbReference>
<comment type="catalytic activity">
    <reaction evidence="7">
        <text>a peptidoglycan chain = a peptidoglycan chain with N-acetyl-1,6-anhydromuramyl-[peptide] at the reducing end + a peptidoglycan chain with N-acetylglucosamine at the non-reducing end.</text>
        <dbReference type="EC" id="4.2.2.29"/>
    </reaction>
</comment>
<dbReference type="HAMAP" id="MF_02065">
    <property type="entry name" value="MltG"/>
    <property type="match status" value="1"/>
</dbReference>
<evidence type="ECO:0000256" key="7">
    <source>
        <dbReference type="HAMAP-Rule" id="MF_02065"/>
    </source>
</evidence>